<organism evidence="2 3">
    <name type="scientific">Elysia crispata</name>
    <name type="common">lettuce slug</name>
    <dbReference type="NCBI Taxonomy" id="231223"/>
    <lineage>
        <taxon>Eukaryota</taxon>
        <taxon>Metazoa</taxon>
        <taxon>Spiralia</taxon>
        <taxon>Lophotrochozoa</taxon>
        <taxon>Mollusca</taxon>
        <taxon>Gastropoda</taxon>
        <taxon>Heterobranchia</taxon>
        <taxon>Euthyneura</taxon>
        <taxon>Panpulmonata</taxon>
        <taxon>Sacoglossa</taxon>
        <taxon>Placobranchoidea</taxon>
        <taxon>Plakobranchidae</taxon>
        <taxon>Elysia</taxon>
    </lineage>
</organism>
<gene>
    <name evidence="2" type="ORF">RRG08_062589</name>
</gene>
<name>A0AAE0YYL7_9GAST</name>
<comment type="caution">
    <text evidence="2">The sequence shown here is derived from an EMBL/GenBank/DDBJ whole genome shotgun (WGS) entry which is preliminary data.</text>
</comment>
<feature type="region of interest" description="Disordered" evidence="1">
    <location>
        <begin position="255"/>
        <end position="285"/>
    </location>
</feature>
<sequence>MIVLHQVFDSSCSVSEAIQYPTHSPEPMMRRSPRTPVPMSHSPSPARQTPILTGSLEITAEYQLPLTACPTRLISPLQTPRQADLWPEPQSPTQTHDRNPHIATNGVVLGVARAKFVIFSKQGAARKPRKLINSLKVRRAILAVCHGGNNCVLRQLQLYMIGYHRGRPAATSIVSAWHKTKPLTSVASGLTITSPAPTLRSLVVRIQMRLGGQSTWSDRRPHEVATHSMLRNYVKRWMVNISDWWNVAQKQREKVRVKEKGDNANRSERDEKQNNGEKGKKESIEKAAGGIDGICRLRKVVLEMRLDIPSEESRRYTT</sequence>
<dbReference type="AlphaFoldDB" id="A0AAE0YYL7"/>
<feature type="region of interest" description="Disordered" evidence="1">
    <location>
        <begin position="22"/>
        <end position="47"/>
    </location>
</feature>
<keyword evidence="3" id="KW-1185">Reference proteome</keyword>
<accession>A0AAE0YYL7</accession>
<dbReference type="Proteomes" id="UP001283361">
    <property type="component" value="Unassembled WGS sequence"/>
</dbReference>
<evidence type="ECO:0000313" key="3">
    <source>
        <dbReference type="Proteomes" id="UP001283361"/>
    </source>
</evidence>
<evidence type="ECO:0000256" key="1">
    <source>
        <dbReference type="SAM" id="MobiDB-lite"/>
    </source>
</evidence>
<proteinExistence type="predicted"/>
<protein>
    <submittedName>
        <fullName evidence="2">Uncharacterized protein</fullName>
    </submittedName>
</protein>
<evidence type="ECO:0000313" key="2">
    <source>
        <dbReference type="EMBL" id="KAK3759442.1"/>
    </source>
</evidence>
<dbReference type="EMBL" id="JAWDGP010005120">
    <property type="protein sequence ID" value="KAK3759442.1"/>
    <property type="molecule type" value="Genomic_DNA"/>
</dbReference>
<reference evidence="2" key="1">
    <citation type="journal article" date="2023" name="G3 (Bethesda)">
        <title>A reference genome for the long-term kleptoplast-retaining sea slug Elysia crispata morphotype clarki.</title>
        <authorList>
            <person name="Eastman K.E."/>
            <person name="Pendleton A.L."/>
            <person name="Shaikh M.A."/>
            <person name="Suttiyut T."/>
            <person name="Ogas R."/>
            <person name="Tomko P."/>
            <person name="Gavelis G."/>
            <person name="Widhalm J.R."/>
            <person name="Wisecaver J.H."/>
        </authorList>
    </citation>
    <scope>NUCLEOTIDE SEQUENCE</scope>
    <source>
        <strain evidence="2">ECLA1</strain>
    </source>
</reference>